<dbReference type="OrthoDB" id="3979391at2"/>
<dbReference type="InterPro" id="IPR029058">
    <property type="entry name" value="AB_hydrolase_fold"/>
</dbReference>
<feature type="chain" id="PRO_5015669010" evidence="4">
    <location>
        <begin position="22"/>
        <end position="427"/>
    </location>
</feature>
<dbReference type="EMBL" id="QAAD01000001">
    <property type="protein sequence ID" value="PTN10413.1"/>
    <property type="molecule type" value="Genomic_DNA"/>
</dbReference>
<keyword evidence="6" id="KW-1185">Reference proteome</keyword>
<dbReference type="Proteomes" id="UP000243525">
    <property type="component" value="Unassembled WGS sequence"/>
</dbReference>
<keyword evidence="2 4" id="KW-0732">Signal</keyword>
<dbReference type="GO" id="GO:0006508">
    <property type="term" value="P:proteolysis"/>
    <property type="evidence" value="ECO:0007669"/>
    <property type="project" value="UniProtKB-KW"/>
</dbReference>
<organism evidence="5 6">
    <name type="scientific">Mangrovibacterium marinum</name>
    <dbReference type="NCBI Taxonomy" id="1639118"/>
    <lineage>
        <taxon>Bacteria</taxon>
        <taxon>Pseudomonadati</taxon>
        <taxon>Bacteroidota</taxon>
        <taxon>Bacteroidia</taxon>
        <taxon>Marinilabiliales</taxon>
        <taxon>Prolixibacteraceae</taxon>
        <taxon>Mangrovibacterium</taxon>
    </lineage>
</organism>
<reference evidence="5 6" key="1">
    <citation type="submission" date="2018-04" db="EMBL/GenBank/DDBJ databases">
        <title>Genomic Encyclopedia of Archaeal and Bacterial Type Strains, Phase II (KMG-II): from individual species to whole genera.</title>
        <authorList>
            <person name="Goeker M."/>
        </authorList>
    </citation>
    <scope>NUCLEOTIDE SEQUENCE [LARGE SCALE GENOMIC DNA]</scope>
    <source>
        <strain evidence="5 6">DSM 28823</strain>
    </source>
</reference>
<evidence type="ECO:0000256" key="3">
    <source>
        <dbReference type="ARBA" id="ARBA00022801"/>
    </source>
</evidence>
<dbReference type="PANTHER" id="PTHR11010:SF38">
    <property type="entry name" value="LYSOSOMAL PRO-X CARBOXYPEPTIDASE"/>
    <property type="match status" value="1"/>
</dbReference>
<dbReference type="AlphaFoldDB" id="A0A2T5C640"/>
<accession>A0A2T5C640</accession>
<dbReference type="Gene3D" id="3.40.50.1820">
    <property type="entry name" value="alpha/beta hydrolase"/>
    <property type="match status" value="2"/>
</dbReference>
<dbReference type="RefSeq" id="WP_107820526.1">
    <property type="nucleotide sequence ID" value="NZ_OY782574.1"/>
</dbReference>
<dbReference type="Pfam" id="PF05576">
    <property type="entry name" value="Peptidase_S37"/>
    <property type="match status" value="1"/>
</dbReference>
<comment type="caution">
    <text evidence="5">The sequence shown here is derived from an EMBL/GenBank/DDBJ whole genome shotgun (WGS) entry which is preliminary data.</text>
</comment>
<evidence type="ECO:0000256" key="2">
    <source>
        <dbReference type="ARBA" id="ARBA00022729"/>
    </source>
</evidence>
<dbReference type="SUPFAM" id="SSF53474">
    <property type="entry name" value="alpha/beta-Hydrolases"/>
    <property type="match status" value="1"/>
</dbReference>
<dbReference type="InterPro" id="IPR008761">
    <property type="entry name" value="Peptidase_S37"/>
</dbReference>
<evidence type="ECO:0000256" key="4">
    <source>
        <dbReference type="SAM" id="SignalP"/>
    </source>
</evidence>
<evidence type="ECO:0000313" key="5">
    <source>
        <dbReference type="EMBL" id="PTN10413.1"/>
    </source>
</evidence>
<name>A0A2T5C640_9BACT</name>
<protein>
    <submittedName>
        <fullName evidence="5">PS-10 peptidase S37</fullName>
    </submittedName>
</protein>
<evidence type="ECO:0000313" key="6">
    <source>
        <dbReference type="Proteomes" id="UP000243525"/>
    </source>
</evidence>
<feature type="signal peptide" evidence="4">
    <location>
        <begin position="1"/>
        <end position="21"/>
    </location>
</feature>
<keyword evidence="1" id="KW-0645">Protease</keyword>
<dbReference type="PANTHER" id="PTHR11010">
    <property type="entry name" value="PROTEASE S28 PRO-X CARBOXYPEPTIDASE-RELATED"/>
    <property type="match status" value="1"/>
</dbReference>
<dbReference type="GO" id="GO:0008239">
    <property type="term" value="F:dipeptidyl-peptidase activity"/>
    <property type="evidence" value="ECO:0007669"/>
    <property type="project" value="TreeGrafter"/>
</dbReference>
<proteinExistence type="predicted"/>
<keyword evidence="3" id="KW-0378">Hydrolase</keyword>
<dbReference type="ESTHER" id="9bact-a0a2t5c640">
    <property type="family name" value="Peptidase_S37"/>
</dbReference>
<sequence>MKLKQVIFLLLFLLAIFPADAQDLQAFMKEQPQIKKIEKIDGNPFFKATYQLLVRQPLNAQDTTDGFFLQRVFVAEKAPDKPTVLITEGYAANYAATPEYINELSEILDGNQICVEHRYFGQSKPEPLNWEDLTVENAAADHHRIVELFKPYFSGKWLNTGISKGGQTALAHRTIFPDDVDLTVAYVAPLNFGVEDGRHEAFIRALGSDSCQQAILQLQQEFLKRRKAMTGYLKNYCQEKGYHSRMNYDEMLDYLTLEFPFAFWQWGASCSQIPDPAVDDSTLYCYFTKISEPDYFTDEGSKAYQPFFYQAVRELGYYGYDAEPLTGLISVDSTQGYLAKYMLPEDCQVSYHPETSLLVDWFLKNQARNVMLIYGQTDPWSATAAELNDDPSNWKIVAPGGSHRTRIRTLDEATQQRAVAFIRKIMQ</sequence>
<evidence type="ECO:0000256" key="1">
    <source>
        <dbReference type="ARBA" id="ARBA00022670"/>
    </source>
</evidence>
<gene>
    <name evidence="5" type="ORF">C8N47_10161</name>
</gene>